<keyword evidence="3 5" id="KW-0012">Acyltransferase</keyword>
<organism evidence="8">
    <name type="scientific">Aerophobetes bacterium</name>
    <dbReference type="NCBI Taxonomy" id="2030807"/>
    <lineage>
        <taxon>Bacteria</taxon>
        <taxon>Candidatus Aerophobota</taxon>
    </lineage>
</organism>
<dbReference type="Gene3D" id="3.40.47.10">
    <property type="match status" value="1"/>
</dbReference>
<proteinExistence type="inferred from homology"/>
<evidence type="ECO:0000256" key="1">
    <source>
        <dbReference type="ARBA" id="ARBA00010982"/>
    </source>
</evidence>
<evidence type="ECO:0000259" key="7">
    <source>
        <dbReference type="Pfam" id="PF02803"/>
    </source>
</evidence>
<dbReference type="Pfam" id="PF02803">
    <property type="entry name" value="Thiolase_C"/>
    <property type="match status" value="1"/>
</dbReference>
<dbReference type="Proteomes" id="UP000885660">
    <property type="component" value="Unassembled WGS sequence"/>
</dbReference>
<feature type="active site" description="Acyl-thioester intermediate" evidence="4">
    <location>
        <position position="102"/>
    </location>
</feature>
<dbReference type="InterPro" id="IPR016039">
    <property type="entry name" value="Thiolase-like"/>
</dbReference>
<dbReference type="EMBL" id="DRBC01000208">
    <property type="protein sequence ID" value="HDN84808.1"/>
    <property type="molecule type" value="Genomic_DNA"/>
</dbReference>
<evidence type="ECO:0000256" key="2">
    <source>
        <dbReference type="ARBA" id="ARBA00022679"/>
    </source>
</evidence>
<feature type="active site" description="Proton acceptor" evidence="4">
    <location>
        <position position="407"/>
    </location>
</feature>
<dbReference type="InterPro" id="IPR020616">
    <property type="entry name" value="Thiolase_N"/>
</dbReference>
<dbReference type="Pfam" id="PF00108">
    <property type="entry name" value="Thiolase_N"/>
    <property type="match status" value="1"/>
</dbReference>
<evidence type="ECO:0000256" key="3">
    <source>
        <dbReference type="ARBA" id="ARBA00023315"/>
    </source>
</evidence>
<evidence type="ECO:0000256" key="5">
    <source>
        <dbReference type="RuleBase" id="RU003557"/>
    </source>
</evidence>
<accession>A0A7V0N081</accession>
<dbReference type="PIRSF" id="PIRSF000429">
    <property type="entry name" value="Ac-CoA_Ac_transf"/>
    <property type="match status" value="1"/>
</dbReference>
<name>A0A7V0N081_UNCAE</name>
<dbReference type="PROSITE" id="PS00099">
    <property type="entry name" value="THIOLASE_3"/>
    <property type="match status" value="1"/>
</dbReference>
<evidence type="ECO:0000259" key="6">
    <source>
        <dbReference type="Pfam" id="PF00108"/>
    </source>
</evidence>
<dbReference type="FunFam" id="3.40.47.10:FF:000010">
    <property type="entry name" value="Acetyl-CoA acetyltransferase (Thiolase)"/>
    <property type="match status" value="1"/>
</dbReference>
<dbReference type="InterPro" id="IPR002155">
    <property type="entry name" value="Thiolase"/>
</dbReference>
<dbReference type="GO" id="GO:0003988">
    <property type="term" value="F:acetyl-CoA C-acyltransferase activity"/>
    <property type="evidence" value="ECO:0007669"/>
    <property type="project" value="UniProtKB-ARBA"/>
</dbReference>
<sequence>MLEEEWFFRRKKLSNKKVAIVSMTRTAIGKFGMSLKGISPLDLGALVVREVIKRAGLEPEQVERVVIGENIQTTPRGDPARHIALRAGLPVEIDDYSLNMNCSSGMRAVVCAAQDILLEERGIIVAGGVECMSQAPYILDGIRWGIKLGGRKLIDFLSDYLLVDAGPMAEAVAEKYKIAREEQDKFAYESHMKAIEAIDKGKFKDEIVPVPVKAIKKIAAKATVMEDRLVPLPDEVEDEEFFEVDEHPRRDTSLEKLSSLKPVFKENGTVTAGNASGINDGAAALVLMGEEKLKKLKKEPVAYLTGWEVAGVEPEFFGMGPVMAVKKLLSKTGLDLSQIDLFEINEAFASSTIACIQELGLDNRKVNVNGGAIALGHPVGATGVIMIVKLISELKRRGARYGIATMCVGSGQGMAVLIESV</sequence>
<dbReference type="PANTHER" id="PTHR18919">
    <property type="entry name" value="ACETYL-COA C-ACYLTRANSFERASE"/>
    <property type="match status" value="1"/>
</dbReference>
<dbReference type="PROSITE" id="PS00737">
    <property type="entry name" value="THIOLASE_2"/>
    <property type="match status" value="1"/>
</dbReference>
<evidence type="ECO:0000313" key="8">
    <source>
        <dbReference type="EMBL" id="HDN84808.1"/>
    </source>
</evidence>
<feature type="domain" description="Thiolase C-terminal" evidence="7">
    <location>
        <begin position="299"/>
        <end position="419"/>
    </location>
</feature>
<comment type="similarity">
    <text evidence="1 5">Belongs to the thiolase-like superfamily. Thiolase family.</text>
</comment>
<dbReference type="InterPro" id="IPR020613">
    <property type="entry name" value="Thiolase_CS"/>
</dbReference>
<feature type="active site" description="Proton acceptor" evidence="4">
    <location>
        <position position="377"/>
    </location>
</feature>
<dbReference type="InterPro" id="IPR020610">
    <property type="entry name" value="Thiolase_AS"/>
</dbReference>
<protein>
    <submittedName>
        <fullName evidence="8">Thiolase family protein</fullName>
    </submittedName>
</protein>
<dbReference type="SUPFAM" id="SSF53901">
    <property type="entry name" value="Thiolase-like"/>
    <property type="match status" value="2"/>
</dbReference>
<dbReference type="InterPro" id="IPR020615">
    <property type="entry name" value="Thiolase_acyl_enz_int_AS"/>
</dbReference>
<feature type="domain" description="Thiolase N-terminal" evidence="6">
    <location>
        <begin position="18"/>
        <end position="290"/>
    </location>
</feature>
<dbReference type="PROSITE" id="PS00098">
    <property type="entry name" value="THIOLASE_1"/>
    <property type="match status" value="1"/>
</dbReference>
<reference evidence="8" key="1">
    <citation type="journal article" date="2020" name="mSystems">
        <title>Genome- and Community-Level Interaction Insights into Carbon Utilization and Element Cycling Functions of Hydrothermarchaeota in Hydrothermal Sediment.</title>
        <authorList>
            <person name="Zhou Z."/>
            <person name="Liu Y."/>
            <person name="Xu W."/>
            <person name="Pan J."/>
            <person name="Luo Z.H."/>
            <person name="Li M."/>
        </authorList>
    </citation>
    <scope>NUCLEOTIDE SEQUENCE [LARGE SCALE GENOMIC DNA]</scope>
    <source>
        <strain evidence="8">HyVt-219</strain>
    </source>
</reference>
<dbReference type="AlphaFoldDB" id="A0A7V0N081"/>
<gene>
    <name evidence="8" type="ORF">ENG47_03515</name>
</gene>
<comment type="caution">
    <text evidence="8">The sequence shown here is derived from an EMBL/GenBank/DDBJ whole genome shotgun (WGS) entry which is preliminary data.</text>
</comment>
<keyword evidence="2 5" id="KW-0808">Transferase</keyword>
<dbReference type="CDD" id="cd00751">
    <property type="entry name" value="thiolase"/>
    <property type="match status" value="1"/>
</dbReference>
<dbReference type="PANTHER" id="PTHR18919:SF107">
    <property type="entry name" value="ACETYL-COA ACETYLTRANSFERASE, CYTOSOLIC"/>
    <property type="match status" value="1"/>
</dbReference>
<dbReference type="InterPro" id="IPR020617">
    <property type="entry name" value="Thiolase_C"/>
</dbReference>
<dbReference type="NCBIfam" id="TIGR01930">
    <property type="entry name" value="AcCoA-C-Actrans"/>
    <property type="match status" value="1"/>
</dbReference>
<evidence type="ECO:0000256" key="4">
    <source>
        <dbReference type="PIRSR" id="PIRSR000429-1"/>
    </source>
</evidence>